<dbReference type="PROSITE" id="PS50076">
    <property type="entry name" value="DNAJ_2"/>
    <property type="match status" value="1"/>
</dbReference>
<dbReference type="InterPro" id="IPR050817">
    <property type="entry name" value="DjlA_DnaK_co-chaperone"/>
</dbReference>
<dbReference type="SMART" id="SM00271">
    <property type="entry name" value="DnaJ"/>
    <property type="match status" value="1"/>
</dbReference>
<name>A0A3L6KXZ1_9TRYP</name>
<dbReference type="EMBL" id="QSBY01000015">
    <property type="protein sequence ID" value="RHW67130.1"/>
    <property type="molecule type" value="Genomic_DNA"/>
</dbReference>
<dbReference type="Proteomes" id="UP000266743">
    <property type="component" value="Unassembled WGS sequence"/>
</dbReference>
<comment type="caution">
    <text evidence="4">The sequence shown here is derived from an EMBL/GenBank/DDBJ whole genome shotgun (WGS) entry which is preliminary data.</text>
</comment>
<proteinExistence type="predicted"/>
<protein>
    <submittedName>
        <fullName evidence="4">Chaperone protein DNAj</fullName>
    </submittedName>
</protein>
<evidence type="ECO:0000313" key="5">
    <source>
        <dbReference type="Proteomes" id="UP000266743"/>
    </source>
</evidence>
<keyword evidence="2" id="KW-0812">Transmembrane</keyword>
<dbReference type="SUPFAM" id="SSF46565">
    <property type="entry name" value="Chaperone J-domain"/>
    <property type="match status" value="1"/>
</dbReference>
<keyword evidence="2" id="KW-0472">Membrane</keyword>
<feature type="compositionally biased region" description="Basic and acidic residues" evidence="1">
    <location>
        <begin position="309"/>
        <end position="325"/>
    </location>
</feature>
<feature type="domain" description="J" evidence="3">
    <location>
        <begin position="359"/>
        <end position="420"/>
    </location>
</feature>
<dbReference type="PANTHER" id="PTHR24074">
    <property type="entry name" value="CO-CHAPERONE PROTEIN DJLA"/>
    <property type="match status" value="1"/>
</dbReference>
<feature type="transmembrane region" description="Helical" evidence="2">
    <location>
        <begin position="271"/>
        <end position="292"/>
    </location>
</feature>
<reference evidence="4 5" key="1">
    <citation type="submission" date="2018-09" db="EMBL/GenBank/DDBJ databases">
        <title>whole genome sequence of T. equiperdum IVM-t1 strain.</title>
        <authorList>
            <person name="Suganuma K."/>
        </authorList>
    </citation>
    <scope>NUCLEOTIDE SEQUENCE [LARGE SCALE GENOMIC DNA]</scope>
    <source>
        <strain evidence="4 5">IVM-t1</strain>
    </source>
</reference>
<dbReference type="PRINTS" id="PR00625">
    <property type="entry name" value="JDOMAIN"/>
</dbReference>
<gene>
    <name evidence="4" type="ORF">DPX39_000047500</name>
</gene>
<accession>A0A3L6KXZ1</accession>
<evidence type="ECO:0000259" key="3">
    <source>
        <dbReference type="PROSITE" id="PS50076"/>
    </source>
</evidence>
<dbReference type="AlphaFoldDB" id="A0A3L6KXZ1"/>
<sequence length="423" mass="47841">MFFVTSIVRMTVHAPRGIPFQITTGDAVKSVQKKYHKPFFGVSMEYLQLGPPSAEFLPFYFCEGSIKGTFRGVVSYRDAEGGAKNNAGISSNSGMRQVVTAPQPLQSSFGPHQTQIYAGYKYNLHYVQGVLCSETNPLQLRNMSSVNVEGATINLFEQSTRTLRVFVEQEVRRQATETARAMISSYHPSASSIVVEFIELNIHIDDVIPVFMPCYVVKACYDQQEYTLYVNGASGQVTGPFLINSLYAGRTAAVATALVTLCLAPNKGAGFIMGSLFAVPMYYIAFYAARYFPLLRRDYSRKRRQKLREKHESDDRSGFRPDMSSKRIDEEYSRSSYWDTHAYEQKWSRKQGTVRDPRGYYAVLGLNGGESVNEIRSAYRKIVLTEHPDTGGSTERMTKVNEAYRVLRDPKKREEYDRSGCYT</sequence>
<keyword evidence="2" id="KW-1133">Transmembrane helix</keyword>
<dbReference type="InterPro" id="IPR036869">
    <property type="entry name" value="J_dom_sf"/>
</dbReference>
<dbReference type="InterPro" id="IPR001623">
    <property type="entry name" value="DnaJ_domain"/>
</dbReference>
<dbReference type="CDD" id="cd06257">
    <property type="entry name" value="DnaJ"/>
    <property type="match status" value="1"/>
</dbReference>
<organism evidence="4 5">
    <name type="scientific">Trypanosoma brucei equiperdum</name>
    <dbReference type="NCBI Taxonomy" id="630700"/>
    <lineage>
        <taxon>Eukaryota</taxon>
        <taxon>Discoba</taxon>
        <taxon>Euglenozoa</taxon>
        <taxon>Kinetoplastea</taxon>
        <taxon>Metakinetoplastina</taxon>
        <taxon>Trypanosomatida</taxon>
        <taxon>Trypanosomatidae</taxon>
        <taxon>Trypanosoma</taxon>
    </lineage>
</organism>
<evidence type="ECO:0000313" key="4">
    <source>
        <dbReference type="EMBL" id="RHW67130.1"/>
    </source>
</evidence>
<evidence type="ECO:0000256" key="1">
    <source>
        <dbReference type="SAM" id="MobiDB-lite"/>
    </source>
</evidence>
<dbReference type="Gene3D" id="1.10.287.110">
    <property type="entry name" value="DnaJ domain"/>
    <property type="match status" value="1"/>
</dbReference>
<evidence type="ECO:0000256" key="2">
    <source>
        <dbReference type="SAM" id="Phobius"/>
    </source>
</evidence>
<dbReference type="Pfam" id="PF00226">
    <property type="entry name" value="DnaJ"/>
    <property type="match status" value="1"/>
</dbReference>
<feature type="region of interest" description="Disordered" evidence="1">
    <location>
        <begin position="306"/>
        <end position="325"/>
    </location>
</feature>